<dbReference type="Proteomes" id="UP000429232">
    <property type="component" value="Chromosome"/>
</dbReference>
<organism evidence="1 2">
    <name type="scientific">Mucilaginibacter ginkgonis</name>
    <dbReference type="NCBI Taxonomy" id="2682091"/>
    <lineage>
        <taxon>Bacteria</taxon>
        <taxon>Pseudomonadati</taxon>
        <taxon>Bacteroidota</taxon>
        <taxon>Sphingobacteriia</taxon>
        <taxon>Sphingobacteriales</taxon>
        <taxon>Sphingobacteriaceae</taxon>
        <taxon>Mucilaginibacter</taxon>
    </lineage>
</organism>
<dbReference type="InterPro" id="IPR036412">
    <property type="entry name" value="HAD-like_sf"/>
</dbReference>
<dbReference type="RefSeq" id="WP_198173509.1">
    <property type="nucleotide sequence ID" value="NZ_CP066775.1"/>
</dbReference>
<dbReference type="AlphaFoldDB" id="A0A7T7FCR1"/>
<dbReference type="EMBL" id="CP066775">
    <property type="protein sequence ID" value="QQL50969.1"/>
    <property type="molecule type" value="Genomic_DNA"/>
</dbReference>
<dbReference type="SUPFAM" id="SSF56784">
    <property type="entry name" value="HAD-like"/>
    <property type="match status" value="1"/>
</dbReference>
<evidence type="ECO:0000313" key="2">
    <source>
        <dbReference type="Proteomes" id="UP000429232"/>
    </source>
</evidence>
<name>A0A7T7FCR1_9SPHI</name>
<dbReference type="InterPro" id="IPR023214">
    <property type="entry name" value="HAD_sf"/>
</dbReference>
<gene>
    <name evidence="1" type="ORF">GO620_005825</name>
</gene>
<evidence type="ECO:0000313" key="1">
    <source>
        <dbReference type="EMBL" id="QQL50969.1"/>
    </source>
</evidence>
<proteinExistence type="predicted"/>
<sequence>MTYSDLDRTKKAFIFELDDVLYPQKDYLLQVYYLFAGFMEYTELLDEKVLLKLMTETYFSAGPDAVFDEIQSKFKIEGKYRSNLTHLMANAKLPLPLLLYEPMLTLLQDIVIDRKQISIVTAGDAQLQLNKIKQTEWHGLDKYLTCYFESEFTDMANTDVITMLLQKHGLVAQDVLMIGKDGAIEKLAAKHHVNVMDVESFLTTH</sequence>
<accession>A0A7T7FCR1</accession>
<dbReference type="KEGG" id="mgik:GO620_005825"/>
<reference evidence="1 2" key="1">
    <citation type="submission" date="2020-12" db="EMBL/GenBank/DDBJ databases">
        <title>HMF7856_wgs.fasta genome submission.</title>
        <authorList>
            <person name="Kang H."/>
            <person name="Kim H."/>
            <person name="Joh K."/>
        </authorList>
    </citation>
    <scope>NUCLEOTIDE SEQUENCE [LARGE SCALE GENOMIC DNA]</scope>
    <source>
        <strain evidence="1 2">HMF7856</strain>
    </source>
</reference>
<dbReference type="Gene3D" id="1.10.150.520">
    <property type="match status" value="1"/>
</dbReference>
<protein>
    <submittedName>
        <fullName evidence="1">Haloacid dehalogenase</fullName>
    </submittedName>
</protein>
<dbReference type="Gene3D" id="3.40.50.1000">
    <property type="entry name" value="HAD superfamily/HAD-like"/>
    <property type="match status" value="1"/>
</dbReference>
<keyword evidence="2" id="KW-1185">Reference proteome</keyword>